<dbReference type="EC" id="1.-.-.-" evidence="2"/>
<keyword evidence="2" id="KW-0560">Oxidoreductase</keyword>
<dbReference type="AlphaFoldDB" id="A0A085GHR2"/>
<dbReference type="EMBL" id="JMPJ01000038">
    <property type="protein sequence ID" value="KFC83257.1"/>
    <property type="molecule type" value="Genomic_DNA"/>
</dbReference>
<dbReference type="PANTHER" id="PTHR45033:SF2">
    <property type="entry name" value="ZINC-TYPE ALCOHOL DEHYDROGENASE-LIKE PROTEIN C1773.06C"/>
    <property type="match status" value="1"/>
</dbReference>
<keyword evidence="2" id="KW-0012">Acyltransferase</keyword>
<dbReference type="GeneID" id="78379670"/>
<dbReference type="SUPFAM" id="SSF51735">
    <property type="entry name" value="NAD(P)-binding Rossmann-fold domains"/>
    <property type="match status" value="1"/>
</dbReference>
<feature type="domain" description="Enoyl reductase (ER)" evidence="1">
    <location>
        <begin position="6"/>
        <end position="266"/>
    </location>
</feature>
<keyword evidence="3" id="KW-1185">Reference proteome</keyword>
<dbReference type="PANTHER" id="PTHR45033">
    <property type="match status" value="1"/>
</dbReference>
<comment type="caution">
    <text evidence="2">The sequence shown here is derived from an EMBL/GenBank/DDBJ whole genome shotgun (WGS) entry which is preliminary data.</text>
</comment>
<name>A0A085GHR2_EWIA3</name>
<dbReference type="SMART" id="SM00829">
    <property type="entry name" value="PKS_ER"/>
    <property type="match status" value="1"/>
</dbReference>
<proteinExistence type="predicted"/>
<keyword evidence="2" id="KW-0808">Transferase</keyword>
<dbReference type="eggNOG" id="COG0604">
    <property type="taxonomic scope" value="Bacteria"/>
</dbReference>
<gene>
    <name evidence="2" type="ORF">GEAM_1327</name>
</gene>
<dbReference type="Pfam" id="PF00107">
    <property type="entry name" value="ADH_zinc_N"/>
    <property type="match status" value="1"/>
</dbReference>
<organism evidence="2 3">
    <name type="scientific">Ewingella americana (strain ATCC 33852 / DSM 4580 / CCUG 14506 / JCM 5911 / LMG 7869 / NCTC 12157 / CDC 1468-78)</name>
    <dbReference type="NCBI Taxonomy" id="910964"/>
    <lineage>
        <taxon>Bacteria</taxon>
        <taxon>Pseudomonadati</taxon>
        <taxon>Pseudomonadota</taxon>
        <taxon>Gammaproteobacteria</taxon>
        <taxon>Enterobacterales</taxon>
        <taxon>Yersiniaceae</taxon>
        <taxon>Ewingella</taxon>
    </lineage>
</organism>
<dbReference type="EC" id="2.3.1.-" evidence="2"/>
<accession>A0A085GHR2</accession>
<dbReference type="InterPro" id="IPR052711">
    <property type="entry name" value="Zinc_ADH-like"/>
</dbReference>
<dbReference type="InterPro" id="IPR020843">
    <property type="entry name" value="ER"/>
</dbReference>
<evidence type="ECO:0000313" key="3">
    <source>
        <dbReference type="Proteomes" id="UP000028640"/>
    </source>
</evidence>
<protein>
    <submittedName>
        <fullName evidence="2">Alcohol dehydrogenase</fullName>
        <ecNumber evidence="2">1.-.-.-</ecNumber>
        <ecNumber evidence="2">1.1.1.1</ecNumber>
        <ecNumber evidence="2">2.3.1.-</ecNumber>
    </submittedName>
</protein>
<dbReference type="CDD" id="cd08276">
    <property type="entry name" value="MDR7"/>
    <property type="match status" value="1"/>
</dbReference>
<dbReference type="Gene3D" id="3.40.50.720">
    <property type="entry name" value="NAD(P)-binding Rossmann-like Domain"/>
    <property type="match status" value="1"/>
</dbReference>
<dbReference type="InterPro" id="IPR036291">
    <property type="entry name" value="NAD(P)-bd_dom_sf"/>
</dbReference>
<evidence type="ECO:0000313" key="2">
    <source>
        <dbReference type="EMBL" id="KFC83257.1"/>
    </source>
</evidence>
<dbReference type="GO" id="GO:0016746">
    <property type="term" value="F:acyltransferase activity"/>
    <property type="evidence" value="ECO:0007669"/>
    <property type="project" value="UniProtKB-KW"/>
</dbReference>
<dbReference type="EC" id="1.1.1.1" evidence="2"/>
<dbReference type="InterPro" id="IPR011032">
    <property type="entry name" value="GroES-like_sf"/>
</dbReference>
<dbReference type="SUPFAM" id="SSF50129">
    <property type="entry name" value="GroES-like"/>
    <property type="match status" value="1"/>
</dbReference>
<reference evidence="2 3" key="1">
    <citation type="submission" date="2014-05" db="EMBL/GenBank/DDBJ databases">
        <title>ATOL: Assembling a taxonomically balanced genome-scale reconstruction of the evolutionary history of the Enterobacteriaceae.</title>
        <authorList>
            <person name="Plunkett G.III."/>
            <person name="Neeno-Eckwall E.C."/>
            <person name="Glasner J.D."/>
            <person name="Perna N.T."/>
        </authorList>
    </citation>
    <scope>NUCLEOTIDE SEQUENCE [LARGE SCALE GENOMIC DNA]</scope>
    <source>
        <strain evidence="2 3">ATCC 33852</strain>
    </source>
</reference>
<dbReference type="InterPro" id="IPR013149">
    <property type="entry name" value="ADH-like_C"/>
</dbReference>
<dbReference type="GO" id="GO:0004022">
    <property type="term" value="F:alcohol dehydrogenase (NAD+) activity"/>
    <property type="evidence" value="ECO:0007669"/>
    <property type="project" value="UniProtKB-EC"/>
</dbReference>
<sequence length="269" mass="29181">MVKLGASVSRFKLNDRVAGTFFPHWQAGRLTADTGRGAYGLAQDGWLTEYKVVNQEALVKLPDSLSFAEGSTLPCAAVTAWNSLTQSRPLQPGETVLIQGTGGVSLFALQFAKTMGLQVISLTSTAEKASLLNDLGADHIVNYKENPEWHRQIREITGGEGVERIVEVGGPGTIENSLKSVRLGGEIALIGFASQSQSPIDFMQLFKAGATIRPLSVGSREDFENMNRALSFKPIKPVISQTFDFDDSVSAWKYLEQKNHVGKVVILPS</sequence>
<dbReference type="STRING" id="910964.GEAM_1327"/>
<evidence type="ECO:0000259" key="1">
    <source>
        <dbReference type="SMART" id="SM00829"/>
    </source>
</evidence>
<dbReference type="Proteomes" id="UP000028640">
    <property type="component" value="Unassembled WGS sequence"/>
</dbReference>
<dbReference type="Gene3D" id="3.90.180.10">
    <property type="entry name" value="Medium-chain alcohol dehydrogenases, catalytic domain"/>
    <property type="match status" value="1"/>
</dbReference>
<dbReference type="RefSeq" id="WP_244956600.1">
    <property type="nucleotide sequence ID" value="NZ_JMPJ01000038.1"/>
</dbReference>